<dbReference type="InterPro" id="IPR039561">
    <property type="entry name" value="Peptidase_M15C"/>
</dbReference>
<evidence type="ECO:0000256" key="1">
    <source>
        <dbReference type="SAM" id="SignalP"/>
    </source>
</evidence>
<keyword evidence="1" id="KW-0732">Signal</keyword>
<dbReference type="InterPro" id="IPR009045">
    <property type="entry name" value="Zn_M74/Hedgehog-like"/>
</dbReference>
<dbReference type="RefSeq" id="WP_345638823.1">
    <property type="nucleotide sequence ID" value="NZ_BAABJQ010000047.1"/>
</dbReference>
<feature type="domain" description="Peptidase M15C" evidence="2">
    <location>
        <begin position="167"/>
        <end position="246"/>
    </location>
</feature>
<gene>
    <name evidence="3" type="ORF">GCM10023322_80160</name>
</gene>
<accession>A0ABP9SRR1</accession>
<dbReference type="Gene3D" id="3.30.1380.10">
    <property type="match status" value="1"/>
</dbReference>
<name>A0ABP9SRR1_9ACTN</name>
<protein>
    <submittedName>
        <fullName evidence="3">M15 family metallopeptidase</fullName>
    </submittedName>
</protein>
<proteinExistence type="predicted"/>
<dbReference type="EMBL" id="BAABJQ010000047">
    <property type="protein sequence ID" value="GAA5201017.1"/>
    <property type="molecule type" value="Genomic_DNA"/>
</dbReference>
<comment type="caution">
    <text evidence="3">The sequence shown here is derived from an EMBL/GenBank/DDBJ whole genome shotgun (WGS) entry which is preliminary data.</text>
</comment>
<feature type="chain" id="PRO_5045393360" evidence="1">
    <location>
        <begin position="29"/>
        <end position="250"/>
    </location>
</feature>
<dbReference type="SUPFAM" id="SSF55166">
    <property type="entry name" value="Hedgehog/DD-peptidase"/>
    <property type="match status" value="1"/>
</dbReference>
<evidence type="ECO:0000259" key="2">
    <source>
        <dbReference type="Pfam" id="PF13539"/>
    </source>
</evidence>
<evidence type="ECO:0000313" key="4">
    <source>
        <dbReference type="Proteomes" id="UP001501570"/>
    </source>
</evidence>
<sequence length="250" mass="26177">MSVRRVSPRRVAVLAAVAGLLLAGPALAGCAGDSGLTSAAWHASTVRTSAAPSPTPASPSPTPFVGTASPVTADTVAHTWHAGCPVGPSQLRLLHLSYWGFDNSPHVGTMVVNSVVVTDVLKVFQSLYEQRFPIRQMQPEDAYGGSDPDSMAADNTSGFNCRNAVATGKPSWSVHAYGEAIDVNTVENPYIFQGQSQPPAGAAYEDRSNVRPGMAVKGGVLVQAFAAVGWQWGGRWADGPDYQHFSKTGG</sequence>
<keyword evidence="4" id="KW-1185">Reference proteome</keyword>
<dbReference type="Pfam" id="PF13539">
    <property type="entry name" value="Peptidase_M15_4"/>
    <property type="match status" value="1"/>
</dbReference>
<evidence type="ECO:0000313" key="3">
    <source>
        <dbReference type="EMBL" id="GAA5201017.1"/>
    </source>
</evidence>
<reference evidence="4" key="1">
    <citation type="journal article" date="2019" name="Int. J. Syst. Evol. Microbiol.">
        <title>The Global Catalogue of Microorganisms (GCM) 10K type strain sequencing project: providing services to taxonomists for standard genome sequencing and annotation.</title>
        <authorList>
            <consortium name="The Broad Institute Genomics Platform"/>
            <consortium name="The Broad Institute Genome Sequencing Center for Infectious Disease"/>
            <person name="Wu L."/>
            <person name="Ma J."/>
        </authorList>
    </citation>
    <scope>NUCLEOTIDE SEQUENCE [LARGE SCALE GENOMIC DNA]</scope>
    <source>
        <strain evidence="4">JCM 18304</strain>
    </source>
</reference>
<feature type="signal peptide" evidence="1">
    <location>
        <begin position="1"/>
        <end position="28"/>
    </location>
</feature>
<organism evidence="3 4">
    <name type="scientific">Rugosimonospora acidiphila</name>
    <dbReference type="NCBI Taxonomy" id="556531"/>
    <lineage>
        <taxon>Bacteria</taxon>
        <taxon>Bacillati</taxon>
        <taxon>Actinomycetota</taxon>
        <taxon>Actinomycetes</taxon>
        <taxon>Micromonosporales</taxon>
        <taxon>Micromonosporaceae</taxon>
        <taxon>Rugosimonospora</taxon>
    </lineage>
</organism>
<dbReference type="Proteomes" id="UP001501570">
    <property type="component" value="Unassembled WGS sequence"/>
</dbReference>
<dbReference type="PROSITE" id="PS51257">
    <property type="entry name" value="PROKAR_LIPOPROTEIN"/>
    <property type="match status" value="1"/>
</dbReference>